<evidence type="ECO:0000313" key="1">
    <source>
        <dbReference type="EMBL" id="MBB3898982.1"/>
    </source>
</evidence>
<accession>A0A840ADI9</accession>
<dbReference type="AlphaFoldDB" id="A0A840ADI9"/>
<dbReference type="EMBL" id="JACIDJ010000003">
    <property type="protein sequence ID" value="MBB3898982.1"/>
    <property type="molecule type" value="Genomic_DNA"/>
</dbReference>
<sequence>MAWHHWPLLPLHAMALATGAKSFEKNPLIGSPRLNRAGLHIARRNLAQRLGERRRAALAQGVEAEDQRALMEHGFLTKPDFLPAADFAAMRAELFAARLPAREYLDGYTLTRLIPLDAASLAHLPATRAALGFAPYRALHDFVGSFRQSPFLFVQTVFSHVREAPPDIQSDFHTDTFHPTVKSWLFLDEVAEGEAGFTYVPGSHRPNRRHLAWERQVSIGAARAADRSTREGSLRIEEAALPRLGYPAPRKMAVAPNTLVIADTSGFHRRGIADRPTRRVSIWAYARGNPFKPWPGGDVLSATGLDKRVIRGFWAAQDMVKRMSGATGGWRWVGERGPLDPPAI</sequence>
<organism evidence="1 2">
    <name type="scientific">Roseococcus suduntuyensis</name>
    <dbReference type="NCBI Taxonomy" id="455361"/>
    <lineage>
        <taxon>Bacteria</taxon>
        <taxon>Pseudomonadati</taxon>
        <taxon>Pseudomonadota</taxon>
        <taxon>Alphaproteobacteria</taxon>
        <taxon>Acetobacterales</taxon>
        <taxon>Roseomonadaceae</taxon>
        <taxon>Roseococcus</taxon>
    </lineage>
</organism>
<gene>
    <name evidence="1" type="ORF">GGQ83_002425</name>
</gene>
<dbReference type="SUPFAM" id="SSF51197">
    <property type="entry name" value="Clavaminate synthase-like"/>
    <property type="match status" value="1"/>
</dbReference>
<name>A0A840ADI9_9PROT</name>
<proteinExistence type="predicted"/>
<evidence type="ECO:0008006" key="3">
    <source>
        <dbReference type="Google" id="ProtNLM"/>
    </source>
</evidence>
<comment type="caution">
    <text evidence="1">The sequence shown here is derived from an EMBL/GenBank/DDBJ whole genome shotgun (WGS) entry which is preliminary data.</text>
</comment>
<keyword evidence="2" id="KW-1185">Reference proteome</keyword>
<dbReference type="Proteomes" id="UP000553193">
    <property type="component" value="Unassembled WGS sequence"/>
</dbReference>
<dbReference type="RefSeq" id="WP_184384286.1">
    <property type="nucleotide sequence ID" value="NZ_JACIDJ010000003.1"/>
</dbReference>
<dbReference type="Gene3D" id="2.60.120.620">
    <property type="entry name" value="q2cbj1_9rhob like domain"/>
    <property type="match status" value="1"/>
</dbReference>
<protein>
    <recommendedName>
        <fullName evidence="3">Phytanoyl-CoA dioxygenase (PhyH)</fullName>
    </recommendedName>
</protein>
<reference evidence="1 2" key="1">
    <citation type="submission" date="2020-08" db="EMBL/GenBank/DDBJ databases">
        <title>Genomic Encyclopedia of Type Strains, Phase IV (KMG-IV): sequencing the most valuable type-strain genomes for metagenomic binning, comparative biology and taxonomic classification.</title>
        <authorList>
            <person name="Goeker M."/>
        </authorList>
    </citation>
    <scope>NUCLEOTIDE SEQUENCE [LARGE SCALE GENOMIC DNA]</scope>
    <source>
        <strain evidence="1 2">DSM 19979</strain>
    </source>
</reference>
<evidence type="ECO:0000313" key="2">
    <source>
        <dbReference type="Proteomes" id="UP000553193"/>
    </source>
</evidence>